<gene>
    <name evidence="2" type="ORF">FM042_10375</name>
</gene>
<dbReference type="OrthoDB" id="1521787at2"/>
<dbReference type="PANTHER" id="PTHR12147">
    <property type="entry name" value="METALLOPEPTIDASE M28 FAMILY MEMBER"/>
    <property type="match status" value="1"/>
</dbReference>
<dbReference type="InterPro" id="IPR007484">
    <property type="entry name" value="Peptidase_M28"/>
</dbReference>
<keyword evidence="3" id="KW-1185">Reference proteome</keyword>
<dbReference type="PANTHER" id="PTHR12147:SF26">
    <property type="entry name" value="PEPTIDASE M28 DOMAIN-CONTAINING PROTEIN"/>
    <property type="match status" value="1"/>
</dbReference>
<dbReference type="GO" id="GO:0006508">
    <property type="term" value="P:proteolysis"/>
    <property type="evidence" value="ECO:0007669"/>
    <property type="project" value="InterPro"/>
</dbReference>
<dbReference type="EMBL" id="VJWL01000004">
    <property type="protein sequence ID" value="TRW48057.1"/>
    <property type="molecule type" value="Genomic_DNA"/>
</dbReference>
<evidence type="ECO:0000313" key="2">
    <source>
        <dbReference type="EMBL" id="TRW48057.1"/>
    </source>
</evidence>
<proteinExistence type="predicted"/>
<accession>A0A552WZ36</accession>
<dbReference type="SUPFAM" id="SSF53187">
    <property type="entry name" value="Zn-dependent exopeptidases"/>
    <property type="match status" value="1"/>
</dbReference>
<dbReference type="AlphaFoldDB" id="A0A552WZ36"/>
<name>A0A552WZ36_9GAMM</name>
<dbReference type="Gene3D" id="3.40.630.10">
    <property type="entry name" value="Zn peptidases"/>
    <property type="match status" value="1"/>
</dbReference>
<feature type="domain" description="Peptidase M28" evidence="1">
    <location>
        <begin position="124"/>
        <end position="326"/>
    </location>
</feature>
<sequence length="341" mass="38327">MNTPSWIRRYWPLWVVIIVAVILWWPGRAMYLDVLTEREAARIAAITPDQGAESTPERLDIERMMDDLTWLAAPERMGRFPGSEGGLAAREFIETQFTELGLLPAGSEGFLHPFTHEGVDNAANVLGMLPGRDPSLRTIVISAHYDHLGVKNGDIYHGADDNASGTAALLEYARYFTENQPNHTLLFAALDSEEHGLLGAHALFNTGHLTPSDIAFNVNVDMLSRDTDQLLFAVGTYHHPWLVPLVRRVQQENEARIVMAHDRPKWKAGHTEDWTMSSDHGAFHRVGIPFIYFGVADHPDYHSPRDTADKVDVEFYRITSEAALSFIKLIDQVLQEKIATH</sequence>
<dbReference type="GO" id="GO:0008235">
    <property type="term" value="F:metalloexopeptidase activity"/>
    <property type="evidence" value="ECO:0007669"/>
    <property type="project" value="InterPro"/>
</dbReference>
<reference evidence="2 3" key="1">
    <citation type="submission" date="2019-07" db="EMBL/GenBank/DDBJ databases">
        <authorList>
            <person name="Yang M."/>
            <person name="Zhao D."/>
            <person name="Xiang H."/>
        </authorList>
    </citation>
    <scope>NUCLEOTIDE SEQUENCE [LARGE SCALE GENOMIC DNA]</scope>
    <source>
        <strain evidence="2 3">IM1326</strain>
    </source>
</reference>
<protein>
    <submittedName>
        <fullName evidence="2">M28 family peptidase</fullName>
    </submittedName>
</protein>
<dbReference type="Proteomes" id="UP000320359">
    <property type="component" value="Unassembled WGS sequence"/>
</dbReference>
<evidence type="ECO:0000259" key="1">
    <source>
        <dbReference type="Pfam" id="PF04389"/>
    </source>
</evidence>
<dbReference type="InterPro" id="IPR045175">
    <property type="entry name" value="M28_fam"/>
</dbReference>
<comment type="caution">
    <text evidence="2">The sequence shown here is derived from an EMBL/GenBank/DDBJ whole genome shotgun (WGS) entry which is preliminary data.</text>
</comment>
<dbReference type="Pfam" id="PF04389">
    <property type="entry name" value="Peptidase_M28"/>
    <property type="match status" value="1"/>
</dbReference>
<evidence type="ECO:0000313" key="3">
    <source>
        <dbReference type="Proteomes" id="UP000320359"/>
    </source>
</evidence>
<dbReference type="RefSeq" id="WP_143236379.1">
    <property type="nucleotide sequence ID" value="NZ_VJWL01000004.1"/>
</dbReference>
<organism evidence="2 3">
    <name type="scientific">Aliidiomarina halalkaliphila</name>
    <dbReference type="NCBI Taxonomy" id="2593535"/>
    <lineage>
        <taxon>Bacteria</taxon>
        <taxon>Pseudomonadati</taxon>
        <taxon>Pseudomonadota</taxon>
        <taxon>Gammaproteobacteria</taxon>
        <taxon>Alteromonadales</taxon>
        <taxon>Idiomarinaceae</taxon>
        <taxon>Aliidiomarina</taxon>
    </lineage>
</organism>